<keyword evidence="3" id="KW-1185">Reference proteome</keyword>
<comment type="caution">
    <text evidence="2">The sequence shown here is derived from an EMBL/GenBank/DDBJ whole genome shotgun (WGS) entry which is preliminary data.</text>
</comment>
<dbReference type="Proteomes" id="UP000322234">
    <property type="component" value="Unassembled WGS sequence"/>
</dbReference>
<organism evidence="2 3">
    <name type="scientific">Bos mutus</name>
    <name type="common">wild yak</name>
    <dbReference type="NCBI Taxonomy" id="72004"/>
    <lineage>
        <taxon>Eukaryota</taxon>
        <taxon>Metazoa</taxon>
        <taxon>Chordata</taxon>
        <taxon>Craniata</taxon>
        <taxon>Vertebrata</taxon>
        <taxon>Euteleostomi</taxon>
        <taxon>Mammalia</taxon>
        <taxon>Eutheria</taxon>
        <taxon>Laurasiatheria</taxon>
        <taxon>Artiodactyla</taxon>
        <taxon>Ruminantia</taxon>
        <taxon>Pecora</taxon>
        <taxon>Bovidae</taxon>
        <taxon>Bovinae</taxon>
        <taxon>Bos</taxon>
    </lineage>
</organism>
<gene>
    <name evidence="2" type="ORF">E5288_WYG020282</name>
</gene>
<dbReference type="EMBL" id="VBQZ03000150">
    <property type="protein sequence ID" value="MXQ95971.1"/>
    <property type="molecule type" value="Genomic_DNA"/>
</dbReference>
<name>A0A6B0S3F7_9CETA</name>
<protein>
    <submittedName>
        <fullName evidence="2">Uncharacterized protein</fullName>
    </submittedName>
</protein>
<reference evidence="2" key="1">
    <citation type="submission" date="2019-10" db="EMBL/GenBank/DDBJ databases">
        <title>The sequence and de novo assembly of the wild yak genome.</title>
        <authorList>
            <person name="Liu Y."/>
        </authorList>
    </citation>
    <scope>NUCLEOTIDE SEQUENCE [LARGE SCALE GENOMIC DNA]</scope>
    <source>
        <strain evidence="2">WY2019</strain>
    </source>
</reference>
<evidence type="ECO:0000256" key="1">
    <source>
        <dbReference type="SAM" id="MobiDB-lite"/>
    </source>
</evidence>
<sequence length="174" mass="19908">MPTEAISKADTQRGRNQRADTDSDQSLWLEKGLWEVLCWEYSPGPEVKDLGRKSPRSLPNLTCTSFIGRITWAMHNWMRLSAGPAGKRWLLFPPRPSCFSARCLGYSPPPPPHGLRPMRAFRSYRHCLIRLPVPIVTYSCFCYGHLRPRVRRTSGERLEKCGCNLPLIREPKAS</sequence>
<feature type="region of interest" description="Disordered" evidence="1">
    <location>
        <begin position="1"/>
        <end position="22"/>
    </location>
</feature>
<evidence type="ECO:0000313" key="3">
    <source>
        <dbReference type="Proteomes" id="UP000322234"/>
    </source>
</evidence>
<dbReference type="AlphaFoldDB" id="A0A6B0S3F7"/>
<evidence type="ECO:0000313" key="2">
    <source>
        <dbReference type="EMBL" id="MXQ95971.1"/>
    </source>
</evidence>
<accession>A0A6B0S3F7</accession>
<proteinExistence type="predicted"/>
<feature type="compositionally biased region" description="Basic and acidic residues" evidence="1">
    <location>
        <begin position="10"/>
        <end position="21"/>
    </location>
</feature>